<proteinExistence type="predicted"/>
<organism evidence="2 3">
    <name type="scientific">Mycena rosella</name>
    <name type="common">Pink bonnet</name>
    <name type="synonym">Agaricus rosellus</name>
    <dbReference type="NCBI Taxonomy" id="1033263"/>
    <lineage>
        <taxon>Eukaryota</taxon>
        <taxon>Fungi</taxon>
        <taxon>Dikarya</taxon>
        <taxon>Basidiomycota</taxon>
        <taxon>Agaricomycotina</taxon>
        <taxon>Agaricomycetes</taxon>
        <taxon>Agaricomycetidae</taxon>
        <taxon>Agaricales</taxon>
        <taxon>Marasmiineae</taxon>
        <taxon>Mycenaceae</taxon>
        <taxon>Mycena</taxon>
    </lineage>
</organism>
<evidence type="ECO:0000313" key="3">
    <source>
        <dbReference type="Proteomes" id="UP001221757"/>
    </source>
</evidence>
<keyword evidence="1" id="KW-0472">Membrane</keyword>
<evidence type="ECO:0000256" key="1">
    <source>
        <dbReference type="SAM" id="Phobius"/>
    </source>
</evidence>
<keyword evidence="1" id="KW-1133">Transmembrane helix</keyword>
<sequence length="340" mass="37756">MPVPYTVFPTKFPDYWDFVVARVWETCAEILLYGMLLILLIIAAYLLYKRRGTERPSLAVATMLMALLATLQLGVRIWGTVLAFKILRLAVQGEVYPHSPSAVRASKLYVTIYTAGDLLLVTNNLVADSLFTYRCFIVWNCDIRVVVVPILMTLTTTVLGYLAAYDDDYVRAGPYIDFRIAFIMSVLTNVLLMALTAGRIWWIQRAAWVLSESVCVRRYNTVIAIILESGAIYCVSVGAYMISVSVLNPQRFNPLITVFGGTVPQIMNIAPTLIVVRVGLGYANGGKDTSSVSTMQQRQTTRRISAGTVRCPANSVVIDIRAARDREAGTRTSAESREDI</sequence>
<dbReference type="Proteomes" id="UP001221757">
    <property type="component" value="Unassembled WGS sequence"/>
</dbReference>
<feature type="transmembrane region" description="Helical" evidence="1">
    <location>
        <begin position="176"/>
        <end position="202"/>
    </location>
</feature>
<accession>A0AAD7CW27</accession>
<feature type="transmembrane region" description="Helical" evidence="1">
    <location>
        <begin position="222"/>
        <end position="242"/>
    </location>
</feature>
<gene>
    <name evidence="2" type="ORF">B0H17DRAFT_1211140</name>
</gene>
<reference evidence="2" key="1">
    <citation type="submission" date="2023-03" db="EMBL/GenBank/DDBJ databases">
        <title>Massive genome expansion in bonnet fungi (Mycena s.s.) driven by repeated elements and novel gene families across ecological guilds.</title>
        <authorList>
            <consortium name="Lawrence Berkeley National Laboratory"/>
            <person name="Harder C.B."/>
            <person name="Miyauchi S."/>
            <person name="Viragh M."/>
            <person name="Kuo A."/>
            <person name="Thoen E."/>
            <person name="Andreopoulos B."/>
            <person name="Lu D."/>
            <person name="Skrede I."/>
            <person name="Drula E."/>
            <person name="Henrissat B."/>
            <person name="Morin E."/>
            <person name="Kohler A."/>
            <person name="Barry K."/>
            <person name="LaButti K."/>
            <person name="Morin E."/>
            <person name="Salamov A."/>
            <person name="Lipzen A."/>
            <person name="Mereny Z."/>
            <person name="Hegedus B."/>
            <person name="Baldrian P."/>
            <person name="Stursova M."/>
            <person name="Weitz H."/>
            <person name="Taylor A."/>
            <person name="Grigoriev I.V."/>
            <person name="Nagy L.G."/>
            <person name="Martin F."/>
            <person name="Kauserud H."/>
        </authorList>
    </citation>
    <scope>NUCLEOTIDE SEQUENCE</scope>
    <source>
        <strain evidence="2">CBHHK067</strain>
    </source>
</reference>
<evidence type="ECO:0000313" key="2">
    <source>
        <dbReference type="EMBL" id="KAJ7664876.1"/>
    </source>
</evidence>
<keyword evidence="1" id="KW-0812">Transmembrane</keyword>
<protein>
    <submittedName>
        <fullName evidence="2">Uncharacterized protein</fullName>
    </submittedName>
</protein>
<dbReference type="EMBL" id="JARKIE010000219">
    <property type="protein sequence ID" value="KAJ7664876.1"/>
    <property type="molecule type" value="Genomic_DNA"/>
</dbReference>
<feature type="transmembrane region" description="Helical" evidence="1">
    <location>
        <begin position="60"/>
        <end position="79"/>
    </location>
</feature>
<name>A0AAD7CW27_MYCRO</name>
<feature type="transmembrane region" description="Helical" evidence="1">
    <location>
        <begin position="30"/>
        <end position="48"/>
    </location>
</feature>
<keyword evidence="3" id="KW-1185">Reference proteome</keyword>
<dbReference type="AlphaFoldDB" id="A0AAD7CW27"/>
<feature type="transmembrane region" description="Helical" evidence="1">
    <location>
        <begin position="143"/>
        <end position="164"/>
    </location>
</feature>
<comment type="caution">
    <text evidence="2">The sequence shown here is derived from an EMBL/GenBank/DDBJ whole genome shotgun (WGS) entry which is preliminary data.</text>
</comment>